<organism evidence="1 2">
    <name type="scientific">Paractinoplanes brasiliensis</name>
    <dbReference type="NCBI Taxonomy" id="52695"/>
    <lineage>
        <taxon>Bacteria</taxon>
        <taxon>Bacillati</taxon>
        <taxon>Actinomycetota</taxon>
        <taxon>Actinomycetes</taxon>
        <taxon>Micromonosporales</taxon>
        <taxon>Micromonosporaceae</taxon>
        <taxon>Paractinoplanes</taxon>
    </lineage>
</organism>
<evidence type="ECO:0000313" key="2">
    <source>
        <dbReference type="Proteomes" id="UP000294901"/>
    </source>
</evidence>
<accession>A0A4R6JX87</accession>
<evidence type="ECO:0000313" key="1">
    <source>
        <dbReference type="EMBL" id="TDO39836.1"/>
    </source>
</evidence>
<keyword evidence="2" id="KW-1185">Reference proteome</keyword>
<dbReference type="Proteomes" id="UP000294901">
    <property type="component" value="Unassembled WGS sequence"/>
</dbReference>
<dbReference type="AlphaFoldDB" id="A0A4R6JX87"/>
<comment type="caution">
    <text evidence="1">The sequence shown here is derived from an EMBL/GenBank/DDBJ whole genome shotgun (WGS) entry which is preliminary data.</text>
</comment>
<sequence>MAWWGTRNWPQDLHNAFYVDRQAMTEGTFDTAWWDSTRRHLHHWRANRGVGRDELDRRFARLRTDLIRVWQRVIEPRLSAGDDITSVSWDDVRVLPELAAEIKHTKSGSGVFPSKFSHFIAPQLFPVLDRTALPGSGLDYGSYFMLVQETWAGMEPEDQQALRARLTSLVQQRSGGSMVNGYPIVNKIVELRLIGRRHPTCQSS</sequence>
<reference evidence="1 2" key="1">
    <citation type="submission" date="2019-03" db="EMBL/GenBank/DDBJ databases">
        <title>Sequencing the genomes of 1000 actinobacteria strains.</title>
        <authorList>
            <person name="Klenk H.-P."/>
        </authorList>
    </citation>
    <scope>NUCLEOTIDE SEQUENCE [LARGE SCALE GENOMIC DNA]</scope>
    <source>
        <strain evidence="1 2">DSM 43805</strain>
    </source>
</reference>
<protein>
    <submittedName>
        <fullName evidence="1">Uncharacterized protein</fullName>
    </submittedName>
</protein>
<dbReference type="EMBL" id="SNWR01000001">
    <property type="protein sequence ID" value="TDO39836.1"/>
    <property type="molecule type" value="Genomic_DNA"/>
</dbReference>
<gene>
    <name evidence="1" type="ORF">C8E87_3540</name>
</gene>
<proteinExistence type="predicted"/>
<name>A0A4R6JX87_9ACTN</name>